<evidence type="ECO:0000256" key="5">
    <source>
        <dbReference type="ARBA" id="ARBA00023315"/>
    </source>
</evidence>
<protein>
    <recommendedName>
        <fullName evidence="3">lipoyl(octanoyl) transferase</fullName>
        <ecNumber evidence="3">2.3.1.181</ecNumber>
    </recommendedName>
</protein>
<dbReference type="PROSITE" id="PS01313">
    <property type="entry name" value="LIPB"/>
    <property type="match status" value="1"/>
</dbReference>
<dbReference type="GO" id="GO:0009249">
    <property type="term" value="P:protein lipoylation"/>
    <property type="evidence" value="ECO:0007669"/>
    <property type="project" value="InterPro"/>
</dbReference>
<sequence>MIPRAVRSSSRPWGSGGVFSTHYTRSIARQIRFYTAEAASCGGVQFNYSTKPTKLQTVALMSGINYQDAGENMEKHVRRALDFKAGKLDQSEPPLPTLLNFEMDPVYTCGRRERGKLSSAEIEHFKADGRAQFVETFRGGQTTFHGPGQLVVYPILDLRAFGIPPKCYVSLLEKSIINTLARYGIDSKTTQDTGVWINDQEKIAAIGIHCRRNVTSHGIALNINTDTWWFDRIVACGLPDKSTTSMANLGVKTTVNEVARVFSQEMAKALECELHFIN</sequence>
<dbReference type="Pfam" id="PF21948">
    <property type="entry name" value="LplA-B_cat"/>
    <property type="match status" value="1"/>
</dbReference>
<reference evidence="7" key="1">
    <citation type="journal article" date="2019" name="G3 (Bethesda)">
        <title>Genome Assemblies of Two Rare Opportunistic Yeast Pathogens: Diutina rugosa (syn. Candida rugosa) and Trichomonascus ciferrii (syn. Candida ciferrii).</title>
        <authorList>
            <person name="Mixao V."/>
            <person name="Saus E."/>
            <person name="Hansen A.P."/>
            <person name="Lass-Florl C."/>
            <person name="Gabaldon T."/>
        </authorList>
    </citation>
    <scope>NUCLEOTIDE SEQUENCE</scope>
    <source>
        <strain evidence="7">CBS 4856</strain>
    </source>
</reference>
<dbReference type="PANTHER" id="PTHR10993:SF7">
    <property type="entry name" value="LIPOYLTRANSFERASE 2, MITOCHONDRIAL-RELATED"/>
    <property type="match status" value="1"/>
</dbReference>
<keyword evidence="5" id="KW-0012">Acyltransferase</keyword>
<evidence type="ECO:0000256" key="4">
    <source>
        <dbReference type="ARBA" id="ARBA00022679"/>
    </source>
</evidence>
<dbReference type="SUPFAM" id="SSF55681">
    <property type="entry name" value="Class II aaRS and biotin synthetases"/>
    <property type="match status" value="1"/>
</dbReference>
<comment type="similarity">
    <text evidence="2">Belongs to the LipB family.</text>
</comment>
<evidence type="ECO:0000256" key="2">
    <source>
        <dbReference type="ARBA" id="ARBA00007907"/>
    </source>
</evidence>
<dbReference type="InterPro" id="IPR045864">
    <property type="entry name" value="aa-tRNA-synth_II/BPL/LPL"/>
</dbReference>
<name>A0A642V8M5_9ASCO</name>
<dbReference type="PROSITE" id="PS51733">
    <property type="entry name" value="BPL_LPL_CATALYTIC"/>
    <property type="match status" value="1"/>
</dbReference>
<comment type="pathway">
    <text evidence="1">Protein modification; protein lipoylation via endogenous pathway; protein N(6)-(lipoyl)lysine from octanoyl-[acyl-carrier-protein]: step 1/2.</text>
</comment>
<dbReference type="NCBIfam" id="TIGR00214">
    <property type="entry name" value="lipB"/>
    <property type="match status" value="1"/>
</dbReference>
<keyword evidence="8" id="KW-1185">Reference proteome</keyword>
<dbReference type="CDD" id="cd16444">
    <property type="entry name" value="LipB"/>
    <property type="match status" value="1"/>
</dbReference>
<evidence type="ECO:0000259" key="6">
    <source>
        <dbReference type="PROSITE" id="PS51733"/>
    </source>
</evidence>
<dbReference type="VEuPathDB" id="FungiDB:TRICI_001333"/>
<dbReference type="EC" id="2.3.1.181" evidence="3"/>
<organism evidence="7 8">
    <name type="scientific">Trichomonascus ciferrii</name>
    <dbReference type="NCBI Taxonomy" id="44093"/>
    <lineage>
        <taxon>Eukaryota</taxon>
        <taxon>Fungi</taxon>
        <taxon>Dikarya</taxon>
        <taxon>Ascomycota</taxon>
        <taxon>Saccharomycotina</taxon>
        <taxon>Dipodascomycetes</taxon>
        <taxon>Dipodascales</taxon>
        <taxon>Trichomonascaceae</taxon>
        <taxon>Trichomonascus</taxon>
        <taxon>Trichomonascus ciferrii complex</taxon>
    </lineage>
</organism>
<dbReference type="Proteomes" id="UP000761534">
    <property type="component" value="Unassembled WGS sequence"/>
</dbReference>
<dbReference type="InterPro" id="IPR000544">
    <property type="entry name" value="Octanoyltransferase"/>
</dbReference>
<gene>
    <name evidence="7" type="ORF">TRICI_001333</name>
</gene>
<dbReference type="PANTHER" id="PTHR10993">
    <property type="entry name" value="OCTANOYLTRANSFERASE"/>
    <property type="match status" value="1"/>
</dbReference>
<evidence type="ECO:0000256" key="3">
    <source>
        <dbReference type="ARBA" id="ARBA00012334"/>
    </source>
</evidence>
<dbReference type="Gene3D" id="3.30.930.10">
    <property type="entry name" value="Bira Bifunctional Protein, Domain 2"/>
    <property type="match status" value="1"/>
</dbReference>
<proteinExistence type="inferred from homology"/>
<dbReference type="UniPathway" id="UPA00538">
    <property type="reaction ID" value="UER00592"/>
</dbReference>
<dbReference type="InterPro" id="IPR020605">
    <property type="entry name" value="Octanoyltransferase_CS"/>
</dbReference>
<dbReference type="OrthoDB" id="19908at2759"/>
<dbReference type="InterPro" id="IPR004143">
    <property type="entry name" value="BPL_LPL_catalytic"/>
</dbReference>
<accession>A0A642V8M5</accession>
<evidence type="ECO:0000313" key="8">
    <source>
        <dbReference type="Proteomes" id="UP000761534"/>
    </source>
</evidence>
<evidence type="ECO:0000313" key="7">
    <source>
        <dbReference type="EMBL" id="KAA8916470.1"/>
    </source>
</evidence>
<comment type="caution">
    <text evidence="7">The sequence shown here is derived from an EMBL/GenBank/DDBJ whole genome shotgun (WGS) entry which is preliminary data.</text>
</comment>
<keyword evidence="4" id="KW-0808">Transferase</keyword>
<dbReference type="GO" id="GO:0033819">
    <property type="term" value="F:lipoyl(octanoyl) transferase activity"/>
    <property type="evidence" value="ECO:0007669"/>
    <property type="project" value="UniProtKB-EC"/>
</dbReference>
<dbReference type="AlphaFoldDB" id="A0A642V8M5"/>
<dbReference type="EMBL" id="SWFS01000097">
    <property type="protein sequence ID" value="KAA8916470.1"/>
    <property type="molecule type" value="Genomic_DNA"/>
</dbReference>
<feature type="domain" description="BPL/LPL catalytic" evidence="6">
    <location>
        <begin position="92"/>
        <end position="274"/>
    </location>
</feature>
<evidence type="ECO:0000256" key="1">
    <source>
        <dbReference type="ARBA" id="ARBA00004821"/>
    </source>
</evidence>